<dbReference type="InterPro" id="IPR051448">
    <property type="entry name" value="CdaR-like_regulators"/>
</dbReference>
<dbReference type="EMBL" id="CACRTG010000036">
    <property type="protein sequence ID" value="VYT33569.1"/>
    <property type="molecule type" value="Genomic_DNA"/>
</dbReference>
<dbReference type="AlphaFoldDB" id="A0A6N2VSX6"/>
<evidence type="ECO:0000259" key="2">
    <source>
        <dbReference type="Pfam" id="PF13556"/>
    </source>
</evidence>
<proteinExistence type="predicted"/>
<feature type="domain" description="Purine catabolism PurC-like" evidence="1">
    <location>
        <begin position="10"/>
        <end position="129"/>
    </location>
</feature>
<organism evidence="3">
    <name type="scientific">[Clostridium] nexile</name>
    <dbReference type="NCBI Taxonomy" id="29361"/>
    <lineage>
        <taxon>Bacteria</taxon>
        <taxon>Bacillati</taxon>
        <taxon>Bacillota</taxon>
        <taxon>Clostridia</taxon>
        <taxon>Lachnospirales</taxon>
        <taxon>Lachnospiraceae</taxon>
        <taxon>Tyzzerella</taxon>
    </lineage>
</organism>
<dbReference type="InterPro" id="IPR012914">
    <property type="entry name" value="PucR_dom"/>
</dbReference>
<evidence type="ECO:0000259" key="1">
    <source>
        <dbReference type="Pfam" id="PF07905"/>
    </source>
</evidence>
<dbReference type="Pfam" id="PF13556">
    <property type="entry name" value="HTH_30"/>
    <property type="match status" value="1"/>
</dbReference>
<dbReference type="InterPro" id="IPR042070">
    <property type="entry name" value="PucR_C-HTH_sf"/>
</dbReference>
<dbReference type="InterPro" id="IPR025736">
    <property type="entry name" value="PucR_C-HTH_dom"/>
</dbReference>
<gene>
    <name evidence="3" type="primary">pucR_2</name>
    <name evidence="3" type="ORF">CNLFYP112_02903</name>
</gene>
<sequence>MGYTIKDFIDSNNFPEMKLISDNSEITREIKGTRIIAVPDMEKFLGGGELLLTSLMVYEKLDKRMMLSHLEELNKKQVSGFIVKKIQNTAHQNKLFETLLLFCNEHSIPVLEIPQDFNYWLIIKYLLSQVFNTEISKVVYSKMTRDEFNRLFPEGTSDYRSLENLFDRAGRILGNPIALYDEDFHCMYSSTSEESDLIIADDYEKYVPNIISRYEYMRQKRKNVEYIRKINILNQCTFYLVVSEVSGPLRELDFITLDSLMPLLLYALNQTVTDENMEKKYHRDLEYRLLNGSLAEAEEEDVANLLRLGLTEDYRVITCYLKPENYKDNFTASQRKKMEDIEKAILDIVPKEYAYCNMNQVICIHKENRKEGKLDLRKKLEEFQRMIQDQLKEGKSEYEFLIGVGNKVKGYHNLKESFADSKIAIEYIDVIRKIVGDANKSVVDCSKLGFFHIFANIKDEKQLRTYIPDTVHEIHQYDIQKNGELIDTLECYLNNKQSIRKASELMGVHARTVSYRLQKIVKLTGMDFDNIAEMLVVRNGIIILKILELL</sequence>
<protein>
    <submittedName>
        <fullName evidence="3">Purine catabolism regulatory protein</fullName>
    </submittedName>
</protein>
<reference evidence="3" key="1">
    <citation type="submission" date="2019-11" db="EMBL/GenBank/DDBJ databases">
        <authorList>
            <person name="Feng L."/>
        </authorList>
    </citation>
    <scope>NUCLEOTIDE SEQUENCE</scope>
    <source>
        <strain evidence="3">CnexileLFYP112</strain>
    </source>
</reference>
<evidence type="ECO:0000313" key="3">
    <source>
        <dbReference type="EMBL" id="VYT33569.1"/>
    </source>
</evidence>
<dbReference type="Gene3D" id="1.10.10.2840">
    <property type="entry name" value="PucR C-terminal helix-turn-helix domain"/>
    <property type="match status" value="1"/>
</dbReference>
<dbReference type="PANTHER" id="PTHR33744">
    <property type="entry name" value="CARBOHYDRATE DIACID REGULATOR"/>
    <property type="match status" value="1"/>
</dbReference>
<name>A0A6N2VSX6_9FIRM</name>
<dbReference type="Pfam" id="PF07905">
    <property type="entry name" value="PucR"/>
    <property type="match status" value="1"/>
</dbReference>
<accession>A0A6N2VSX6</accession>
<feature type="domain" description="PucR C-terminal helix-turn-helix" evidence="2">
    <location>
        <begin position="485"/>
        <end position="537"/>
    </location>
</feature>